<dbReference type="Proteomes" id="UP000644010">
    <property type="component" value="Unassembled WGS sequence"/>
</dbReference>
<gene>
    <name evidence="2" type="ORF">H8S77_14280</name>
</gene>
<keyword evidence="1" id="KW-0175">Coiled coil</keyword>
<proteinExistence type="predicted"/>
<evidence type="ECO:0000256" key="1">
    <source>
        <dbReference type="SAM" id="Coils"/>
    </source>
</evidence>
<dbReference type="InterPro" id="IPR025586">
    <property type="entry name" value="PcfJ"/>
</dbReference>
<name>A0ABR7E306_9BACT</name>
<sequence>MKPKTKLQKLVDELRVKLPVITEKQRRWAVEHCFEHTGYLCKKTVWCTECGHTWQPPEGHLILVLTEVICPHCGTKLKVSSSRKKKESINEYYTVITTCRGFQVLRHYVARKFCRVGYPTTYEVNEAIQNWISPEGKEVLVYRSTKMSFFYIDLWDWSSPMEIRSPSHNRQKYDIFAKFIYPGRRYIPNIARNGFKGYFHGITPLTIFTLLLSNSKAETLLKAKQYDMLRFLGQRGAVSCWPSIRICLRNGYIIKDASMWTDYINMLSTLGLDILNARYVCPTNLREAHDRVEKKVRVLQAKKRLEEQRREAAEYEKKYQELKAKFFDIEFSDNLIKVSVLRSVQDFLAEGAIMHHCVYSAKYFLKDDSLILSARVGNERIETIEISLKEMEIVQSRGVCNKNTEYHDRIIALVKKNMNQIRRKLTA</sequence>
<evidence type="ECO:0000313" key="3">
    <source>
        <dbReference type="Proteomes" id="UP000644010"/>
    </source>
</evidence>
<comment type="caution">
    <text evidence="2">The sequence shown here is derived from an EMBL/GenBank/DDBJ whole genome shotgun (WGS) entry which is preliminary data.</text>
</comment>
<keyword evidence="3" id="KW-1185">Reference proteome</keyword>
<evidence type="ECO:0000313" key="2">
    <source>
        <dbReference type="EMBL" id="MBC5644048.1"/>
    </source>
</evidence>
<protein>
    <submittedName>
        <fullName evidence="2">PcfJ domain-containing protein</fullName>
    </submittedName>
</protein>
<dbReference type="EMBL" id="JACOOI010000015">
    <property type="protein sequence ID" value="MBC5644048.1"/>
    <property type="molecule type" value="Genomic_DNA"/>
</dbReference>
<dbReference type="RefSeq" id="WP_186959987.1">
    <property type="nucleotide sequence ID" value="NZ_JACOOI010000015.1"/>
</dbReference>
<feature type="coiled-coil region" evidence="1">
    <location>
        <begin position="289"/>
        <end position="325"/>
    </location>
</feature>
<accession>A0ABR7E306</accession>
<reference evidence="2 3" key="1">
    <citation type="submission" date="2020-08" db="EMBL/GenBank/DDBJ databases">
        <title>Genome public.</title>
        <authorList>
            <person name="Liu C."/>
            <person name="Sun Q."/>
        </authorList>
    </citation>
    <scope>NUCLEOTIDE SEQUENCE [LARGE SCALE GENOMIC DNA]</scope>
    <source>
        <strain evidence="2 3">BX2</strain>
    </source>
</reference>
<organism evidence="2 3">
    <name type="scientific">Parabacteroides segnis</name>
    <dbReference type="NCBI Taxonomy" id="2763058"/>
    <lineage>
        <taxon>Bacteria</taxon>
        <taxon>Pseudomonadati</taxon>
        <taxon>Bacteroidota</taxon>
        <taxon>Bacteroidia</taxon>
        <taxon>Bacteroidales</taxon>
        <taxon>Tannerellaceae</taxon>
        <taxon>Parabacteroides</taxon>
    </lineage>
</organism>
<dbReference type="Pfam" id="PF14284">
    <property type="entry name" value="PcfJ"/>
    <property type="match status" value="1"/>
</dbReference>